<dbReference type="PANTHER" id="PTHR36302:SF1">
    <property type="entry name" value="COPPER CHAPERONE PCU(A)C"/>
    <property type="match status" value="1"/>
</dbReference>
<name>A0A3M0GRP4_9CORY</name>
<feature type="compositionally biased region" description="Low complexity" evidence="1">
    <location>
        <begin position="30"/>
        <end position="51"/>
    </location>
</feature>
<keyword evidence="2" id="KW-0732">Signal</keyword>
<sequence length="228" mass="24074">MTKKISHLIVGVSLSALVLAGCSPDKENDSSNSEATSAAPSSAETSKSTAATDKALTFEDAVVRANEDKDMTAIFGTLVNHSDEDIEITGFSTDLDAEMNQIHETVDGQMREKSSPLVIKAGESYELAPGGDHFMLMGMKESVMPGDSLKLTVTLAGGDEIDLGTIQARTMGAGDENYGDMEGMGHSGHGHAGHDHAGHDHAGHDHAGHDHAGHDHSDNNDQKENHKH</sequence>
<feature type="region of interest" description="Disordered" evidence="1">
    <location>
        <begin position="24"/>
        <end position="51"/>
    </location>
</feature>
<proteinExistence type="predicted"/>
<dbReference type="Proteomes" id="UP000270649">
    <property type="component" value="Unassembled WGS sequence"/>
</dbReference>
<feature type="chain" id="PRO_5038731798" evidence="2">
    <location>
        <begin position="21"/>
        <end position="228"/>
    </location>
</feature>
<dbReference type="Gene3D" id="2.60.40.1890">
    <property type="entry name" value="PCu(A)C copper chaperone"/>
    <property type="match status" value="1"/>
</dbReference>
<organism evidence="3 4">
    <name type="scientific">Corynebacterium macginleyi</name>
    <dbReference type="NCBI Taxonomy" id="38290"/>
    <lineage>
        <taxon>Bacteria</taxon>
        <taxon>Bacillati</taxon>
        <taxon>Actinomycetota</taxon>
        <taxon>Actinomycetes</taxon>
        <taxon>Mycobacteriales</taxon>
        <taxon>Corynebacteriaceae</taxon>
        <taxon>Corynebacterium</taxon>
    </lineage>
</organism>
<dbReference type="PROSITE" id="PS51257">
    <property type="entry name" value="PROKAR_LIPOPROTEIN"/>
    <property type="match status" value="1"/>
</dbReference>
<gene>
    <name evidence="3" type="ORF">D9543_01040</name>
</gene>
<dbReference type="AlphaFoldDB" id="A0A3M0GRP4"/>
<dbReference type="RefSeq" id="WP_121927251.1">
    <property type="nucleotide sequence ID" value="NZ_CP068292.1"/>
</dbReference>
<dbReference type="EMBL" id="REGC01000001">
    <property type="protein sequence ID" value="RMB64393.1"/>
    <property type="molecule type" value="Genomic_DNA"/>
</dbReference>
<dbReference type="SUPFAM" id="SSF110087">
    <property type="entry name" value="DR1885-like metal-binding protein"/>
    <property type="match status" value="1"/>
</dbReference>
<dbReference type="PANTHER" id="PTHR36302">
    <property type="entry name" value="BLR7088 PROTEIN"/>
    <property type="match status" value="1"/>
</dbReference>
<feature type="region of interest" description="Disordered" evidence="1">
    <location>
        <begin position="174"/>
        <end position="228"/>
    </location>
</feature>
<dbReference type="Pfam" id="PF04314">
    <property type="entry name" value="PCuAC"/>
    <property type="match status" value="1"/>
</dbReference>
<comment type="caution">
    <text evidence="3">The sequence shown here is derived from an EMBL/GenBank/DDBJ whole genome shotgun (WGS) entry which is preliminary data.</text>
</comment>
<evidence type="ECO:0000313" key="4">
    <source>
        <dbReference type="Proteomes" id="UP000270649"/>
    </source>
</evidence>
<feature type="signal peptide" evidence="2">
    <location>
        <begin position="1"/>
        <end position="20"/>
    </location>
</feature>
<reference evidence="3 4" key="1">
    <citation type="submission" date="2018-10" db="EMBL/GenBank/DDBJ databases">
        <title>Corynebacterium macginleyi genome sequencing and assembly of the type strain and two clinical samples.</title>
        <authorList>
            <person name="Bernier A.-M."/>
            <person name="Bernard K."/>
        </authorList>
    </citation>
    <scope>NUCLEOTIDE SEQUENCE [LARGE SCALE GENOMIC DNA]</scope>
    <source>
        <strain evidence="3 4">NML 120205</strain>
    </source>
</reference>
<feature type="compositionally biased region" description="Basic and acidic residues" evidence="1">
    <location>
        <begin position="192"/>
        <end position="228"/>
    </location>
</feature>
<evidence type="ECO:0000256" key="2">
    <source>
        <dbReference type="SAM" id="SignalP"/>
    </source>
</evidence>
<accession>A0A3M0GRP4</accession>
<dbReference type="InterPro" id="IPR036182">
    <property type="entry name" value="PCuAC_sf"/>
</dbReference>
<dbReference type="InterPro" id="IPR058248">
    <property type="entry name" value="Lxx211020-like"/>
</dbReference>
<evidence type="ECO:0000313" key="3">
    <source>
        <dbReference type="EMBL" id="RMB64393.1"/>
    </source>
</evidence>
<protein>
    <submittedName>
        <fullName evidence="3">Copper chaperone PCu(A)C</fullName>
    </submittedName>
</protein>
<dbReference type="InterPro" id="IPR007410">
    <property type="entry name" value="LpqE-like"/>
</dbReference>
<evidence type="ECO:0000256" key="1">
    <source>
        <dbReference type="SAM" id="MobiDB-lite"/>
    </source>
</evidence>